<evidence type="ECO:0000313" key="3">
    <source>
        <dbReference type="Proteomes" id="UP000712600"/>
    </source>
</evidence>
<dbReference type="Proteomes" id="UP000712600">
    <property type="component" value="Unassembled WGS sequence"/>
</dbReference>
<evidence type="ECO:0000256" key="1">
    <source>
        <dbReference type="SAM" id="MobiDB-lite"/>
    </source>
</evidence>
<evidence type="ECO:0000313" key="2">
    <source>
        <dbReference type="EMBL" id="KAF3509305.1"/>
    </source>
</evidence>
<gene>
    <name evidence="2" type="ORF">F2Q69_00005994</name>
</gene>
<dbReference type="EMBL" id="QGKX02001521">
    <property type="protein sequence ID" value="KAF3509305.1"/>
    <property type="molecule type" value="Genomic_DNA"/>
</dbReference>
<comment type="caution">
    <text evidence="2">The sequence shown here is derived from an EMBL/GenBank/DDBJ whole genome shotgun (WGS) entry which is preliminary data.</text>
</comment>
<feature type="compositionally biased region" description="Basic and acidic residues" evidence="1">
    <location>
        <begin position="48"/>
        <end position="66"/>
    </location>
</feature>
<sequence>MLNSSCPFLTPTDVVFDEQYMVKHDISDRVLMIIETSLNSEVTQEVSGGDKPDEVSDERTVEVGKK</sequence>
<dbReference type="AlphaFoldDB" id="A0A8S9P3E0"/>
<name>A0A8S9P3E0_BRACR</name>
<organism evidence="2 3">
    <name type="scientific">Brassica cretica</name>
    <name type="common">Mustard</name>
    <dbReference type="NCBI Taxonomy" id="69181"/>
    <lineage>
        <taxon>Eukaryota</taxon>
        <taxon>Viridiplantae</taxon>
        <taxon>Streptophyta</taxon>
        <taxon>Embryophyta</taxon>
        <taxon>Tracheophyta</taxon>
        <taxon>Spermatophyta</taxon>
        <taxon>Magnoliopsida</taxon>
        <taxon>eudicotyledons</taxon>
        <taxon>Gunneridae</taxon>
        <taxon>Pentapetalae</taxon>
        <taxon>rosids</taxon>
        <taxon>malvids</taxon>
        <taxon>Brassicales</taxon>
        <taxon>Brassicaceae</taxon>
        <taxon>Brassiceae</taxon>
        <taxon>Brassica</taxon>
    </lineage>
</organism>
<proteinExistence type="predicted"/>
<feature type="region of interest" description="Disordered" evidence="1">
    <location>
        <begin position="42"/>
        <end position="66"/>
    </location>
</feature>
<reference evidence="2" key="1">
    <citation type="submission" date="2019-12" db="EMBL/GenBank/DDBJ databases">
        <title>Genome sequencing and annotation of Brassica cretica.</title>
        <authorList>
            <person name="Studholme D.J."/>
            <person name="Sarris P."/>
        </authorList>
    </citation>
    <scope>NUCLEOTIDE SEQUENCE</scope>
    <source>
        <strain evidence="2">PFS-109/04</strain>
        <tissue evidence="2">Leaf</tissue>
    </source>
</reference>
<accession>A0A8S9P3E0</accession>
<protein>
    <submittedName>
        <fullName evidence="2">Uncharacterized protein</fullName>
    </submittedName>
</protein>